<proteinExistence type="predicted"/>
<feature type="non-terminal residue" evidence="2">
    <location>
        <position position="82"/>
    </location>
</feature>
<protein>
    <submittedName>
        <fullName evidence="2">Uncharacterized protein</fullName>
    </submittedName>
</protein>
<organism evidence="2 3">
    <name type="scientific">Streptomyces carpinensis</name>
    <dbReference type="NCBI Taxonomy" id="66369"/>
    <lineage>
        <taxon>Bacteria</taxon>
        <taxon>Bacillati</taxon>
        <taxon>Actinomycetota</taxon>
        <taxon>Actinomycetes</taxon>
        <taxon>Kitasatosporales</taxon>
        <taxon>Streptomycetaceae</taxon>
        <taxon>Streptomyces</taxon>
    </lineage>
</organism>
<reference evidence="2 3" key="1">
    <citation type="submission" date="2024-06" db="EMBL/GenBank/DDBJ databases">
        <title>The Natural Products Discovery Center: Release of the First 8490 Sequenced Strains for Exploring Actinobacteria Biosynthetic Diversity.</title>
        <authorList>
            <person name="Kalkreuter E."/>
            <person name="Kautsar S.A."/>
            <person name="Yang D."/>
            <person name="Bader C.D."/>
            <person name="Teijaro C.N."/>
            <person name="Fluegel L."/>
            <person name="Davis C.M."/>
            <person name="Simpson J.R."/>
            <person name="Lauterbach L."/>
            <person name="Steele A.D."/>
            <person name="Gui C."/>
            <person name="Meng S."/>
            <person name="Li G."/>
            <person name="Viehrig K."/>
            <person name="Ye F."/>
            <person name="Su P."/>
            <person name="Kiefer A.F."/>
            <person name="Nichols A."/>
            <person name="Cepeda A.J."/>
            <person name="Yan W."/>
            <person name="Fan B."/>
            <person name="Jiang Y."/>
            <person name="Adhikari A."/>
            <person name="Zheng C.-J."/>
            <person name="Schuster L."/>
            <person name="Cowan T.M."/>
            <person name="Smanski M.J."/>
            <person name="Chevrette M.G."/>
            <person name="De Carvalho L.P.S."/>
            <person name="Shen B."/>
        </authorList>
    </citation>
    <scope>NUCLEOTIDE SEQUENCE [LARGE SCALE GENOMIC DNA]</scope>
    <source>
        <strain evidence="2 3">NPDC000634</strain>
    </source>
</reference>
<evidence type="ECO:0000313" key="2">
    <source>
        <dbReference type="EMBL" id="MER6979499.1"/>
    </source>
</evidence>
<feature type="region of interest" description="Disordered" evidence="1">
    <location>
        <begin position="16"/>
        <end position="82"/>
    </location>
</feature>
<gene>
    <name evidence="2" type="ORF">ABT317_21580</name>
</gene>
<evidence type="ECO:0000256" key="1">
    <source>
        <dbReference type="SAM" id="MobiDB-lite"/>
    </source>
</evidence>
<sequence>MVSQSGPVTTGVVIAWPTRTPRRDVTSSAHRRSAPAAVDTNRPMSISHSPPVMPLKKTSHPTAARAMPMTCPLRPAARWARS</sequence>
<dbReference type="EMBL" id="JBEPCU010000380">
    <property type="protein sequence ID" value="MER6979499.1"/>
    <property type="molecule type" value="Genomic_DNA"/>
</dbReference>
<comment type="caution">
    <text evidence="2">The sequence shown here is derived from an EMBL/GenBank/DDBJ whole genome shotgun (WGS) entry which is preliminary data.</text>
</comment>
<accession>A0ABV1W5M6</accession>
<evidence type="ECO:0000313" key="3">
    <source>
        <dbReference type="Proteomes" id="UP001458415"/>
    </source>
</evidence>
<dbReference type="Proteomes" id="UP001458415">
    <property type="component" value="Unassembled WGS sequence"/>
</dbReference>
<name>A0ABV1W5M6_9ACTN</name>
<keyword evidence="3" id="KW-1185">Reference proteome</keyword>